<keyword evidence="3 6" id="KW-0694">RNA-binding</keyword>
<dbReference type="Pfam" id="PF00366">
    <property type="entry name" value="Ribosomal_S17"/>
    <property type="match status" value="1"/>
</dbReference>
<evidence type="ECO:0000313" key="7">
    <source>
        <dbReference type="EMBL" id="BBF22407.1"/>
    </source>
</evidence>
<dbReference type="EMBL" id="AP018786">
    <property type="protein sequence ID" value="BBF22407.1"/>
    <property type="molecule type" value="Genomic_DNA"/>
</dbReference>
<evidence type="ECO:0000256" key="6">
    <source>
        <dbReference type="HAMAP-Rule" id="MF_01345"/>
    </source>
</evidence>
<dbReference type="InterPro" id="IPR019984">
    <property type="entry name" value="Ribosomal_uS17_bact/chlr"/>
</dbReference>
<evidence type="ECO:0000256" key="3">
    <source>
        <dbReference type="ARBA" id="ARBA00022884"/>
    </source>
</evidence>
<dbReference type="PRINTS" id="PR00973">
    <property type="entry name" value="RIBOSOMALS17"/>
</dbReference>
<dbReference type="PANTHER" id="PTHR10744">
    <property type="entry name" value="40S RIBOSOMAL PROTEIN S11 FAMILY MEMBER"/>
    <property type="match status" value="1"/>
</dbReference>
<dbReference type="CDD" id="cd00364">
    <property type="entry name" value="Ribosomal_uS17"/>
    <property type="match status" value="1"/>
</dbReference>
<dbReference type="GO" id="GO:0019843">
    <property type="term" value="F:rRNA binding"/>
    <property type="evidence" value="ECO:0007669"/>
    <property type="project" value="UniProtKB-UniRule"/>
</dbReference>
<evidence type="ECO:0000256" key="2">
    <source>
        <dbReference type="ARBA" id="ARBA00022730"/>
    </source>
</evidence>
<dbReference type="GO" id="GO:0022627">
    <property type="term" value="C:cytosolic small ribosomal subunit"/>
    <property type="evidence" value="ECO:0007669"/>
    <property type="project" value="UniProtKB-UniRule"/>
</dbReference>
<evidence type="ECO:0000256" key="4">
    <source>
        <dbReference type="ARBA" id="ARBA00022980"/>
    </source>
</evidence>
<dbReference type="KEGG" id="sutt:SUTMEG_02980"/>
<accession>A0A2Z6I9Y3</accession>
<dbReference type="NCBIfam" id="NF004123">
    <property type="entry name" value="PRK05610.1"/>
    <property type="match status" value="1"/>
</dbReference>
<evidence type="ECO:0000256" key="5">
    <source>
        <dbReference type="ARBA" id="ARBA00023274"/>
    </source>
</evidence>
<gene>
    <name evidence="6 7" type="primary">rpsQ</name>
    <name evidence="7" type="ORF">SUTMEG_02980</name>
</gene>
<dbReference type="Gene3D" id="2.40.50.140">
    <property type="entry name" value="Nucleic acid-binding proteins"/>
    <property type="match status" value="1"/>
</dbReference>
<dbReference type="AlphaFoldDB" id="A0A2Z6I9Y3"/>
<proteinExistence type="inferred from homology"/>
<dbReference type="PANTHER" id="PTHR10744:SF1">
    <property type="entry name" value="SMALL RIBOSOMAL SUBUNIT PROTEIN US17M"/>
    <property type="match status" value="1"/>
</dbReference>
<name>A0A2Z6I9Y3_9BURK</name>
<protein>
    <recommendedName>
        <fullName evidence="6">Small ribosomal subunit protein uS17</fullName>
    </recommendedName>
</protein>
<dbReference type="GO" id="GO:0006412">
    <property type="term" value="P:translation"/>
    <property type="evidence" value="ECO:0007669"/>
    <property type="project" value="UniProtKB-UniRule"/>
</dbReference>
<comment type="subunit">
    <text evidence="6">Part of the 30S ribosomal subunit.</text>
</comment>
<reference evidence="7 8" key="1">
    <citation type="journal article" date="2018" name="Int. J. Syst. Evol. Microbiol.">
        <title>Mesosutterella multiformis gen. nov., sp. nov., a member of the family Sutterellaceae and Sutterella megalosphaeroides sp. nov., isolated from human faeces.</title>
        <authorList>
            <person name="Sakamoto M."/>
            <person name="Ikeyama N."/>
            <person name="Kunihiro T."/>
            <person name="Iino T."/>
            <person name="Yuki M."/>
            <person name="Ohkuma M."/>
        </authorList>
    </citation>
    <scope>NUCLEOTIDE SEQUENCE [LARGE SCALE GENOMIC DNA]</scope>
    <source>
        <strain evidence="7 8">6FBBBH3</strain>
    </source>
</reference>
<dbReference type="OrthoDB" id="9811714at2"/>
<comment type="similarity">
    <text evidence="1 6">Belongs to the universal ribosomal protein uS17 family.</text>
</comment>
<dbReference type="GO" id="GO:0003735">
    <property type="term" value="F:structural constituent of ribosome"/>
    <property type="evidence" value="ECO:0007669"/>
    <property type="project" value="UniProtKB-UniRule"/>
</dbReference>
<dbReference type="RefSeq" id="WP_120176092.1">
    <property type="nucleotide sequence ID" value="NZ_AP018786.1"/>
</dbReference>
<dbReference type="InterPro" id="IPR000266">
    <property type="entry name" value="Ribosomal_uS17"/>
</dbReference>
<organism evidence="7 8">
    <name type="scientific">Sutterella megalosphaeroides</name>
    <dbReference type="NCBI Taxonomy" id="2494234"/>
    <lineage>
        <taxon>Bacteria</taxon>
        <taxon>Pseudomonadati</taxon>
        <taxon>Pseudomonadota</taxon>
        <taxon>Betaproteobacteria</taxon>
        <taxon>Burkholderiales</taxon>
        <taxon>Sutterellaceae</taxon>
        <taxon>Sutterella</taxon>
    </lineage>
</organism>
<dbReference type="NCBIfam" id="TIGR03635">
    <property type="entry name" value="uS17_bact"/>
    <property type="match status" value="1"/>
</dbReference>
<dbReference type="Proteomes" id="UP000271003">
    <property type="component" value="Chromosome"/>
</dbReference>
<keyword evidence="4 6" id="KW-0689">Ribosomal protein</keyword>
<sequence length="89" mass="10035">MTEQTNEALTRTLQGTVTSSKMEKTVTVLVERKVKHPLYGKYVLKSKKYHAHDELGCGEGDKVEIAETRPMSKTKSWVVTRVISKAEVL</sequence>
<dbReference type="SUPFAM" id="SSF50249">
    <property type="entry name" value="Nucleic acid-binding proteins"/>
    <property type="match status" value="1"/>
</dbReference>
<evidence type="ECO:0000256" key="1">
    <source>
        <dbReference type="ARBA" id="ARBA00010254"/>
    </source>
</evidence>
<comment type="function">
    <text evidence="6">One of the primary rRNA binding proteins, it binds specifically to the 5'-end of 16S ribosomal RNA.</text>
</comment>
<keyword evidence="2 6" id="KW-0699">rRNA-binding</keyword>
<keyword evidence="8" id="KW-1185">Reference proteome</keyword>
<evidence type="ECO:0000313" key="8">
    <source>
        <dbReference type="Proteomes" id="UP000271003"/>
    </source>
</evidence>
<keyword evidence="5 6" id="KW-0687">Ribonucleoprotein</keyword>
<dbReference type="InterPro" id="IPR012340">
    <property type="entry name" value="NA-bd_OB-fold"/>
</dbReference>
<dbReference type="HAMAP" id="MF_01345_B">
    <property type="entry name" value="Ribosomal_uS17_B"/>
    <property type="match status" value="1"/>
</dbReference>